<evidence type="ECO:0000313" key="3">
    <source>
        <dbReference type="Proteomes" id="UP000604475"/>
    </source>
</evidence>
<dbReference type="Gene3D" id="1.20.1290.10">
    <property type="entry name" value="AhpD-like"/>
    <property type="match status" value="1"/>
</dbReference>
<gene>
    <name evidence="2" type="ORF">I7412_18695</name>
</gene>
<protein>
    <submittedName>
        <fullName evidence="2">Uncharacterized protein</fullName>
    </submittedName>
</protein>
<comment type="caution">
    <text evidence="2">The sequence shown here is derived from an EMBL/GenBank/DDBJ whole genome shotgun (WGS) entry which is preliminary data.</text>
</comment>
<name>A0A937RFC0_9ACTN</name>
<dbReference type="RefSeq" id="WP_203010531.1">
    <property type="nucleotide sequence ID" value="NZ_JADWYU010000383.1"/>
</dbReference>
<keyword evidence="3" id="KW-1185">Reference proteome</keyword>
<dbReference type="InterPro" id="IPR029032">
    <property type="entry name" value="AhpD-like"/>
</dbReference>
<sequence>MGSAHLRGLGGWALGGRGIASIAYRPDAPLRTPLDSAPLCAVDELIDDGVIADGAWAALAAEFDERKLFDVLFVTGCYETMAWMMHSLGLKSAPDPRLPEDLTPPFRRGRGSDAGCASSPACEA</sequence>
<accession>A0A937RFC0</accession>
<reference evidence="2" key="1">
    <citation type="submission" date="2020-12" db="EMBL/GenBank/DDBJ databases">
        <title>Genomic characterization of non-nitrogen-fixing Frankia strains.</title>
        <authorList>
            <person name="Carlos-Shanley C."/>
            <person name="Guerra T."/>
            <person name="Hahn D."/>
        </authorList>
    </citation>
    <scope>NUCLEOTIDE SEQUENCE</scope>
    <source>
        <strain evidence="2">CN6</strain>
    </source>
</reference>
<dbReference type="AlphaFoldDB" id="A0A937RFC0"/>
<organism evidence="2 3">
    <name type="scientific">Frankia nepalensis</name>
    <dbReference type="NCBI Taxonomy" id="1836974"/>
    <lineage>
        <taxon>Bacteria</taxon>
        <taxon>Bacillati</taxon>
        <taxon>Actinomycetota</taxon>
        <taxon>Actinomycetes</taxon>
        <taxon>Frankiales</taxon>
        <taxon>Frankiaceae</taxon>
        <taxon>Frankia</taxon>
    </lineage>
</organism>
<feature type="region of interest" description="Disordered" evidence="1">
    <location>
        <begin position="91"/>
        <end position="124"/>
    </location>
</feature>
<dbReference type="SUPFAM" id="SSF69118">
    <property type="entry name" value="AhpD-like"/>
    <property type="match status" value="1"/>
</dbReference>
<evidence type="ECO:0000256" key="1">
    <source>
        <dbReference type="SAM" id="MobiDB-lite"/>
    </source>
</evidence>
<proteinExistence type="predicted"/>
<evidence type="ECO:0000313" key="2">
    <source>
        <dbReference type="EMBL" id="MBL7629152.1"/>
    </source>
</evidence>
<dbReference type="Proteomes" id="UP000604475">
    <property type="component" value="Unassembled WGS sequence"/>
</dbReference>
<dbReference type="EMBL" id="JAEACQ010000215">
    <property type="protein sequence ID" value="MBL7629152.1"/>
    <property type="molecule type" value="Genomic_DNA"/>
</dbReference>